<comment type="cofactor">
    <cofactor evidence="1">
        <name>FAD</name>
        <dbReference type="ChEBI" id="CHEBI:57692"/>
    </cofactor>
</comment>
<dbReference type="PANTHER" id="PTHR43400">
    <property type="entry name" value="FUMARATE REDUCTASE"/>
    <property type="match status" value="1"/>
</dbReference>
<dbReference type="Gene3D" id="3.50.50.60">
    <property type="entry name" value="FAD/NAD(P)-binding domain"/>
    <property type="match status" value="1"/>
</dbReference>
<feature type="compositionally biased region" description="Low complexity" evidence="5">
    <location>
        <begin position="73"/>
        <end position="82"/>
    </location>
</feature>
<feature type="compositionally biased region" description="Basic and acidic residues" evidence="5">
    <location>
        <begin position="1"/>
        <end position="10"/>
    </location>
</feature>
<dbReference type="SUPFAM" id="SSF51905">
    <property type="entry name" value="FAD/NAD(P)-binding domain"/>
    <property type="match status" value="1"/>
</dbReference>
<dbReference type="EMBL" id="JBHTLM010000011">
    <property type="protein sequence ID" value="MFD1177773.1"/>
    <property type="molecule type" value="Genomic_DNA"/>
</dbReference>
<dbReference type="InterPro" id="IPR036188">
    <property type="entry name" value="FAD/NAD-bd_sf"/>
</dbReference>
<feature type="compositionally biased region" description="Polar residues" evidence="5">
    <location>
        <begin position="11"/>
        <end position="21"/>
    </location>
</feature>
<reference evidence="9" key="1">
    <citation type="journal article" date="2019" name="Int. J. Syst. Evol. Microbiol.">
        <title>The Global Catalogue of Microorganisms (GCM) 10K type strain sequencing project: providing services to taxonomists for standard genome sequencing and annotation.</title>
        <authorList>
            <consortium name="The Broad Institute Genomics Platform"/>
            <consortium name="The Broad Institute Genome Sequencing Center for Infectious Disease"/>
            <person name="Wu L."/>
            <person name="Ma J."/>
        </authorList>
    </citation>
    <scope>NUCLEOTIDE SEQUENCE [LARGE SCALE GENOMIC DNA]</scope>
    <source>
        <strain evidence="9">CCUG 59189</strain>
    </source>
</reference>
<evidence type="ECO:0000256" key="6">
    <source>
        <dbReference type="SAM" id="Phobius"/>
    </source>
</evidence>
<keyword evidence="4" id="KW-0560">Oxidoreductase</keyword>
<keyword evidence="6" id="KW-0472">Membrane</keyword>
<evidence type="ECO:0000256" key="1">
    <source>
        <dbReference type="ARBA" id="ARBA00001974"/>
    </source>
</evidence>
<dbReference type="RefSeq" id="WP_379320217.1">
    <property type="nucleotide sequence ID" value="NZ_JBHTLM010000011.1"/>
</dbReference>
<protein>
    <submittedName>
        <fullName evidence="8">FAD-dependent oxidoreductase</fullName>
    </submittedName>
</protein>
<keyword evidence="2" id="KW-0285">Flavoprotein</keyword>
<dbReference type="PROSITE" id="PS51318">
    <property type="entry name" value="TAT"/>
    <property type="match status" value="1"/>
</dbReference>
<keyword evidence="6" id="KW-1133">Transmembrane helix</keyword>
<evidence type="ECO:0000313" key="8">
    <source>
        <dbReference type="EMBL" id="MFD1177773.1"/>
    </source>
</evidence>
<sequence length="586" mass="62960">MENKKDRQSKEQPQAKQNMDENVSEAADPAEEFEGKGFSRRTFIRGAAAGALGIATMGVLGTYFSGEASAEADATSTSVSGTTGTGISGKPSFMTPPAPITASKIVKTVDTEVLILGAGFSGVATACSAAERGLKVTVVEKSSRWNGRGGGAGVTDSKLMRKMGLKIDKSKAQGQWVRTCGSRVDESLVSLYFNRSGEAMDWLLNKAEADSCYISIWGGYSKSDLYPDEPGYHMIFGGKHIKEGDFAPVALLYNDSVKAGVNYVFNAPAQQLVKEGNKVVGAIVKTADGYVRYIASKGVVIATGDIAADPEMVHYYAPIAEKAVESQYTPKGVNTGDGHKMGLWAGVAMQEGPFPTMIHPQAYAWFHGPFMFVNKDGKRFFNEATWVQAKSLNIMKQKSGNVAYSIFDANWLTDLVKGLPKGGGMFWDSFRAVGAEFDTKAQQETIDGYIKQGLAFKANTLEELADKIGVNKSNFLAEVNRYNQMCAAGEDKDYHKPGIFLTPVQKGPFYATKVGPALLQICGGLSINSDLQCLDSEQRPIEGLYAVGSASGNSNAVDYPINMPGNSHGRCLTYGYVLGEKLAARK</sequence>
<keyword evidence="6" id="KW-0812">Transmembrane</keyword>
<dbReference type="PANTHER" id="PTHR43400:SF10">
    <property type="entry name" value="3-OXOSTEROID 1-DEHYDROGENASE"/>
    <property type="match status" value="1"/>
</dbReference>
<evidence type="ECO:0000256" key="5">
    <source>
        <dbReference type="SAM" id="MobiDB-lite"/>
    </source>
</evidence>
<gene>
    <name evidence="8" type="ORF">ACFQ3W_15890</name>
</gene>
<dbReference type="InterPro" id="IPR027477">
    <property type="entry name" value="Succ_DH/fumarate_Rdtase_cat_sf"/>
</dbReference>
<feature type="domain" description="FAD-dependent oxidoreductase 2 FAD-binding" evidence="7">
    <location>
        <begin position="113"/>
        <end position="552"/>
    </location>
</feature>
<evidence type="ECO:0000256" key="2">
    <source>
        <dbReference type="ARBA" id="ARBA00022630"/>
    </source>
</evidence>
<evidence type="ECO:0000256" key="4">
    <source>
        <dbReference type="ARBA" id="ARBA00023002"/>
    </source>
</evidence>
<feature type="region of interest" description="Disordered" evidence="5">
    <location>
        <begin position="73"/>
        <end position="92"/>
    </location>
</feature>
<dbReference type="InterPro" id="IPR003953">
    <property type="entry name" value="FAD-dep_OxRdtase_2_FAD-bd"/>
</dbReference>
<keyword evidence="9" id="KW-1185">Reference proteome</keyword>
<evidence type="ECO:0000313" key="9">
    <source>
        <dbReference type="Proteomes" id="UP001597262"/>
    </source>
</evidence>
<evidence type="ECO:0000256" key="3">
    <source>
        <dbReference type="ARBA" id="ARBA00022827"/>
    </source>
</evidence>
<dbReference type="Pfam" id="PF00890">
    <property type="entry name" value="FAD_binding_2"/>
    <property type="match status" value="1"/>
</dbReference>
<dbReference type="InterPro" id="IPR050315">
    <property type="entry name" value="FAD-oxidoreductase_2"/>
</dbReference>
<evidence type="ECO:0000259" key="7">
    <source>
        <dbReference type="Pfam" id="PF00890"/>
    </source>
</evidence>
<comment type="caution">
    <text evidence="8">The sequence shown here is derived from an EMBL/GenBank/DDBJ whole genome shotgun (WGS) entry which is preliminary data.</text>
</comment>
<feature type="transmembrane region" description="Helical" evidence="6">
    <location>
        <begin position="43"/>
        <end position="64"/>
    </location>
</feature>
<dbReference type="InterPro" id="IPR006311">
    <property type="entry name" value="TAT_signal"/>
</dbReference>
<keyword evidence="3" id="KW-0274">FAD</keyword>
<accession>A0ABW3RZJ8</accession>
<organism evidence="8 9">
    <name type="scientific">Paenibacillus puldeungensis</name>
    <dbReference type="NCBI Taxonomy" id="696536"/>
    <lineage>
        <taxon>Bacteria</taxon>
        <taxon>Bacillati</taxon>
        <taxon>Bacillota</taxon>
        <taxon>Bacilli</taxon>
        <taxon>Bacillales</taxon>
        <taxon>Paenibacillaceae</taxon>
        <taxon>Paenibacillus</taxon>
    </lineage>
</organism>
<name>A0ABW3RZJ8_9BACL</name>
<feature type="region of interest" description="Disordered" evidence="5">
    <location>
        <begin position="1"/>
        <end position="34"/>
    </location>
</feature>
<dbReference type="Gene3D" id="3.90.700.10">
    <property type="entry name" value="Succinate dehydrogenase/fumarate reductase flavoprotein, catalytic domain"/>
    <property type="match status" value="1"/>
</dbReference>
<dbReference type="Proteomes" id="UP001597262">
    <property type="component" value="Unassembled WGS sequence"/>
</dbReference>
<proteinExistence type="predicted"/>
<dbReference type="SUPFAM" id="SSF56425">
    <property type="entry name" value="Succinate dehydrogenase/fumarate reductase flavoprotein, catalytic domain"/>
    <property type="match status" value="1"/>
</dbReference>